<feature type="transmembrane region" description="Helical" evidence="7">
    <location>
        <begin position="362"/>
        <end position="383"/>
    </location>
</feature>
<evidence type="ECO:0000256" key="6">
    <source>
        <dbReference type="ARBA" id="ARBA00023315"/>
    </source>
</evidence>
<dbReference type="GO" id="GO:0016020">
    <property type="term" value="C:membrane"/>
    <property type="evidence" value="ECO:0007669"/>
    <property type="project" value="UniProtKB-SubCell"/>
</dbReference>
<comment type="domain">
    <text evidence="7">The DHHC domain is required for palmitoyltransferase activity.</text>
</comment>
<evidence type="ECO:0000256" key="8">
    <source>
        <dbReference type="SAM" id="MobiDB-lite"/>
    </source>
</evidence>
<feature type="transmembrane region" description="Helical" evidence="7">
    <location>
        <begin position="265"/>
        <end position="286"/>
    </location>
</feature>
<keyword evidence="5 7" id="KW-0472">Membrane</keyword>
<comment type="similarity">
    <text evidence="7">Belongs to the DHHC palmitoyltransferase family.</text>
</comment>
<dbReference type="EC" id="2.3.1.225" evidence="7"/>
<dbReference type="InterPro" id="IPR039859">
    <property type="entry name" value="PFA4/ZDH16/20/ERF2-like"/>
</dbReference>
<evidence type="ECO:0000256" key="4">
    <source>
        <dbReference type="ARBA" id="ARBA00022989"/>
    </source>
</evidence>
<keyword evidence="6 7" id="KW-0012">Acyltransferase</keyword>
<dbReference type="PANTHER" id="PTHR12246">
    <property type="entry name" value="PALMITOYLTRANSFERASE ZDHHC16"/>
    <property type="match status" value="1"/>
</dbReference>
<evidence type="ECO:0000313" key="10">
    <source>
        <dbReference type="Proteomes" id="UP000036681"/>
    </source>
</evidence>
<evidence type="ECO:0000256" key="3">
    <source>
        <dbReference type="ARBA" id="ARBA00022692"/>
    </source>
</evidence>
<evidence type="ECO:0000256" key="1">
    <source>
        <dbReference type="ARBA" id="ARBA00004141"/>
    </source>
</evidence>
<proteinExistence type="inferred from homology"/>
<comment type="subcellular location">
    <subcellularLocation>
        <location evidence="1">Membrane</location>
        <topology evidence="1">Multi-pass membrane protein</topology>
    </subcellularLocation>
</comment>
<feature type="domain" description="Palmitoyltransferase DHHC" evidence="9">
    <location>
        <begin position="154"/>
        <end position="297"/>
    </location>
</feature>
<dbReference type="WBParaSite" id="ALUE_0000837701-mRNA-1">
    <property type="protein sequence ID" value="ALUE_0000837701-mRNA-1"/>
    <property type="gene ID" value="ALUE_0000837701"/>
</dbReference>
<evidence type="ECO:0000259" key="9">
    <source>
        <dbReference type="Pfam" id="PF01529"/>
    </source>
</evidence>
<organism evidence="10 11">
    <name type="scientific">Ascaris lumbricoides</name>
    <name type="common">Giant roundworm</name>
    <dbReference type="NCBI Taxonomy" id="6252"/>
    <lineage>
        <taxon>Eukaryota</taxon>
        <taxon>Metazoa</taxon>
        <taxon>Ecdysozoa</taxon>
        <taxon>Nematoda</taxon>
        <taxon>Chromadorea</taxon>
        <taxon>Rhabditida</taxon>
        <taxon>Spirurina</taxon>
        <taxon>Ascaridomorpha</taxon>
        <taxon>Ascaridoidea</taxon>
        <taxon>Ascarididae</taxon>
        <taxon>Ascaris</taxon>
    </lineage>
</organism>
<evidence type="ECO:0000313" key="11">
    <source>
        <dbReference type="WBParaSite" id="ALUE_0000837701-mRNA-1"/>
    </source>
</evidence>
<feature type="transmembrane region" description="Helical" evidence="7">
    <location>
        <begin position="84"/>
        <end position="103"/>
    </location>
</feature>
<comment type="catalytic activity">
    <reaction evidence="7">
        <text>L-cysteinyl-[protein] + hexadecanoyl-CoA = S-hexadecanoyl-L-cysteinyl-[protein] + CoA</text>
        <dbReference type="Rhea" id="RHEA:36683"/>
        <dbReference type="Rhea" id="RHEA-COMP:10131"/>
        <dbReference type="Rhea" id="RHEA-COMP:11032"/>
        <dbReference type="ChEBI" id="CHEBI:29950"/>
        <dbReference type="ChEBI" id="CHEBI:57287"/>
        <dbReference type="ChEBI" id="CHEBI:57379"/>
        <dbReference type="ChEBI" id="CHEBI:74151"/>
        <dbReference type="EC" id="2.3.1.225"/>
    </reaction>
</comment>
<reference evidence="11" key="1">
    <citation type="submission" date="2023-03" db="UniProtKB">
        <authorList>
            <consortium name="WormBaseParasite"/>
        </authorList>
    </citation>
    <scope>IDENTIFICATION</scope>
</reference>
<feature type="transmembrane region" description="Helical" evidence="7">
    <location>
        <begin position="115"/>
        <end position="133"/>
    </location>
</feature>
<protein>
    <recommendedName>
        <fullName evidence="7">Palmitoyltransferase</fullName>
        <ecNumber evidence="7">2.3.1.225</ecNumber>
    </recommendedName>
</protein>
<keyword evidence="4 7" id="KW-1133">Transmembrane helix</keyword>
<dbReference type="AlphaFoldDB" id="A0A9J2PEM6"/>
<feature type="region of interest" description="Disordered" evidence="8">
    <location>
        <begin position="425"/>
        <end position="460"/>
    </location>
</feature>
<dbReference type="Pfam" id="PF01529">
    <property type="entry name" value="DHHC"/>
    <property type="match status" value="1"/>
</dbReference>
<keyword evidence="10" id="KW-1185">Reference proteome</keyword>
<accession>A0A9J2PEM6</accession>
<dbReference type="GO" id="GO:0019706">
    <property type="term" value="F:protein-cysteine S-palmitoyltransferase activity"/>
    <property type="evidence" value="ECO:0007669"/>
    <property type="project" value="UniProtKB-EC"/>
</dbReference>
<evidence type="ECO:0000256" key="5">
    <source>
        <dbReference type="ARBA" id="ARBA00023136"/>
    </source>
</evidence>
<dbReference type="InterPro" id="IPR001594">
    <property type="entry name" value="Palmitoyltrfase_DHHC"/>
</dbReference>
<name>A0A9J2PEM6_ASCLU</name>
<evidence type="ECO:0000256" key="7">
    <source>
        <dbReference type="RuleBase" id="RU079119"/>
    </source>
</evidence>
<dbReference type="Proteomes" id="UP000036681">
    <property type="component" value="Unplaced"/>
</dbReference>
<feature type="transmembrane region" description="Helical" evidence="7">
    <location>
        <begin position="395"/>
        <end position="414"/>
    </location>
</feature>
<keyword evidence="3 7" id="KW-0812">Transmembrane</keyword>
<dbReference type="PROSITE" id="PS50216">
    <property type="entry name" value="DHHC"/>
    <property type="match status" value="1"/>
</dbReference>
<evidence type="ECO:0000256" key="2">
    <source>
        <dbReference type="ARBA" id="ARBA00022679"/>
    </source>
</evidence>
<sequence>MKLNWTTAKNEYSIRLLVSMIAIDSCSQTTTENKYQLAKKIVMRLWARQWLSSQVHSASSMVLSLTSAYIRFLNIFVKRGLGRALCYLAYGLLVLVIGSEYLIVLPYESHVRPSFLVPIYFFTGIYLIINIFYHYRKACSVDPGQPDPSEALPQCRRCENHKPKRAHHCTICDRCVLHMDHHCIWINQCVGLNNHRYFLQFVVFVWLSQCLILFSNYNAFREHLATIHLPQSAPFCVEQVELAPWREWMCNNMAEFISSFVCFDYGLAILLVLVLGGLGGFDAYLISIGETLIDFMQDADERRSQRNWRSSYDLGFKKNWLRFLGLKNGRSFMRYILLPSSHPSLVDYYGHQLIDPSEISKFAGLIPSISLFHVIHIVAVTAGLGCSVRLKRLRLCFSIPASLIALVCKAGVLYSRDHGGKWSLESPPTVGIPAPSPQLGRRKGESVENAAGFPKENASC</sequence>
<keyword evidence="2 7" id="KW-0808">Transferase</keyword>